<dbReference type="EMBL" id="BJYY01000015">
    <property type="protein sequence ID" value="GEO34784.1"/>
    <property type="molecule type" value="Genomic_DNA"/>
</dbReference>
<evidence type="ECO:0000256" key="1">
    <source>
        <dbReference type="SAM" id="MobiDB-lite"/>
    </source>
</evidence>
<keyword evidence="3" id="KW-1185">Reference proteome</keyword>
<proteinExistence type="predicted"/>
<gene>
    <name evidence="2" type="ORF">CAE01nite_25090</name>
</gene>
<organism evidence="2 3">
    <name type="scientific">Cellulomonas aerilata</name>
    <dbReference type="NCBI Taxonomy" id="515326"/>
    <lineage>
        <taxon>Bacteria</taxon>
        <taxon>Bacillati</taxon>
        <taxon>Actinomycetota</taxon>
        <taxon>Actinomycetes</taxon>
        <taxon>Micrococcales</taxon>
        <taxon>Cellulomonadaceae</taxon>
        <taxon>Cellulomonas</taxon>
    </lineage>
</organism>
<comment type="caution">
    <text evidence="2">The sequence shown here is derived from an EMBL/GenBank/DDBJ whole genome shotgun (WGS) entry which is preliminary data.</text>
</comment>
<accession>A0A512DE81</accession>
<protein>
    <submittedName>
        <fullName evidence="2">Uncharacterized protein</fullName>
    </submittedName>
</protein>
<evidence type="ECO:0000313" key="3">
    <source>
        <dbReference type="Proteomes" id="UP000321181"/>
    </source>
</evidence>
<feature type="compositionally biased region" description="Basic and acidic residues" evidence="1">
    <location>
        <begin position="20"/>
        <end position="32"/>
    </location>
</feature>
<name>A0A512DE81_9CELL</name>
<evidence type="ECO:0000313" key="2">
    <source>
        <dbReference type="EMBL" id="GEO34784.1"/>
    </source>
</evidence>
<dbReference type="Proteomes" id="UP000321181">
    <property type="component" value="Unassembled WGS sequence"/>
</dbReference>
<sequence>MVLRPTVSPTDYRTGGEPSRQLHERDLAGTGEHRFVDRHDPLLPGFVLR</sequence>
<dbReference type="AlphaFoldDB" id="A0A512DE81"/>
<reference evidence="2 3" key="1">
    <citation type="submission" date="2019-07" db="EMBL/GenBank/DDBJ databases">
        <title>Whole genome shotgun sequence of Cellulomonas aerilata NBRC 106308.</title>
        <authorList>
            <person name="Hosoyama A."/>
            <person name="Uohara A."/>
            <person name="Ohji S."/>
            <person name="Ichikawa N."/>
        </authorList>
    </citation>
    <scope>NUCLEOTIDE SEQUENCE [LARGE SCALE GENOMIC DNA]</scope>
    <source>
        <strain evidence="2 3">NBRC 106308</strain>
    </source>
</reference>
<feature type="region of interest" description="Disordered" evidence="1">
    <location>
        <begin position="1"/>
        <end position="32"/>
    </location>
</feature>